<evidence type="ECO:0000256" key="1">
    <source>
        <dbReference type="SAM" id="MobiDB-lite"/>
    </source>
</evidence>
<feature type="compositionally biased region" description="Low complexity" evidence="1">
    <location>
        <begin position="198"/>
        <end position="208"/>
    </location>
</feature>
<keyword evidence="2" id="KW-1133">Transmembrane helix</keyword>
<feature type="transmembrane region" description="Helical" evidence="2">
    <location>
        <begin position="281"/>
        <end position="300"/>
    </location>
</feature>
<dbReference type="SUPFAM" id="SSF50475">
    <property type="entry name" value="FMN-binding split barrel"/>
    <property type="match status" value="1"/>
</dbReference>
<sequence length="325" mass="35594">MDQQIPLSHEASAGDTNMRVTTSLPPEVVQCLENARFLHLATCSDNIPHVSLMNYTYLPSSPYSRSPVIIMTTNPASKKINNLVANPNVSLLVHDWVSHRPTPTSQARRLSNSSSGGQSRSPVREPPSSLAALLFNLNTSAVSSISATINGCARLVERGSDEEKYYRDVHLENNTFDNAVEGLFGTAPRGAGAGGAGADNNAAGNDNGTTRQQQHAGEGTRFASWNETRVIVVSIKDVRIADYKGAVRDWVIESPGDSEEPMVNGHALKMFGPIKRLYNKLQLELVAIVACIAFVMIRNANSRRRAARELPWDCHPKLLLFWEFD</sequence>
<feature type="domain" description="Pyridoxamine 5'-phosphate oxidase N-terminal" evidence="3">
    <location>
        <begin position="24"/>
        <end position="156"/>
    </location>
</feature>
<dbReference type="InterPro" id="IPR011576">
    <property type="entry name" value="Pyridox_Oxase_N"/>
</dbReference>
<dbReference type="PANTHER" id="PTHR28040">
    <property type="entry name" value="PYRIDOXAMINE 5'-PHOSPHATE OXIDASE YLR456W HOMOLOG-RELATED"/>
    <property type="match status" value="1"/>
</dbReference>
<comment type="caution">
    <text evidence="4">The sequence shown here is derived from an EMBL/GenBank/DDBJ whole genome shotgun (WGS) entry which is preliminary data.</text>
</comment>
<dbReference type="InterPro" id="IPR012349">
    <property type="entry name" value="Split_barrel_FMN-bd"/>
</dbReference>
<keyword evidence="2" id="KW-0812">Transmembrane</keyword>
<evidence type="ECO:0000313" key="5">
    <source>
        <dbReference type="Proteomes" id="UP001583172"/>
    </source>
</evidence>
<evidence type="ECO:0000256" key="2">
    <source>
        <dbReference type="SAM" id="Phobius"/>
    </source>
</evidence>
<organism evidence="4 5">
    <name type="scientific">Humicola insolens</name>
    <name type="common">Soft-rot fungus</name>
    <dbReference type="NCBI Taxonomy" id="85995"/>
    <lineage>
        <taxon>Eukaryota</taxon>
        <taxon>Fungi</taxon>
        <taxon>Dikarya</taxon>
        <taxon>Ascomycota</taxon>
        <taxon>Pezizomycotina</taxon>
        <taxon>Sordariomycetes</taxon>
        <taxon>Sordariomycetidae</taxon>
        <taxon>Sordariales</taxon>
        <taxon>Chaetomiaceae</taxon>
        <taxon>Mycothermus</taxon>
    </lineage>
</organism>
<accession>A0ABR3VLI8</accession>
<dbReference type="EMBL" id="JAZGSY010000033">
    <property type="protein sequence ID" value="KAL1842759.1"/>
    <property type="molecule type" value="Genomic_DNA"/>
</dbReference>
<keyword evidence="5" id="KW-1185">Reference proteome</keyword>
<protein>
    <recommendedName>
        <fullName evidence="3">Pyridoxamine 5'-phosphate oxidase N-terminal domain-containing protein</fullName>
    </recommendedName>
</protein>
<dbReference type="Gene3D" id="2.30.110.10">
    <property type="entry name" value="Electron Transport, Fmn-binding Protein, Chain A"/>
    <property type="match status" value="1"/>
</dbReference>
<name>A0ABR3VLI8_HUMIN</name>
<gene>
    <name evidence="4" type="ORF">VTJ49DRAFT_4244</name>
</gene>
<keyword evidence="2" id="KW-0472">Membrane</keyword>
<dbReference type="PANTHER" id="PTHR28040:SF1">
    <property type="entry name" value="PYRIDOXAMINE 5'-PHOSPHATE OXIDASE YLR456W HOMOLOG-RELATED"/>
    <property type="match status" value="1"/>
</dbReference>
<reference evidence="4 5" key="1">
    <citation type="journal article" date="2024" name="Commun. Biol.">
        <title>Comparative genomic analysis of thermophilic fungi reveals convergent evolutionary adaptations and gene losses.</title>
        <authorList>
            <person name="Steindorff A.S."/>
            <person name="Aguilar-Pontes M.V."/>
            <person name="Robinson A.J."/>
            <person name="Andreopoulos B."/>
            <person name="LaButti K."/>
            <person name="Kuo A."/>
            <person name="Mondo S."/>
            <person name="Riley R."/>
            <person name="Otillar R."/>
            <person name="Haridas S."/>
            <person name="Lipzen A."/>
            <person name="Grimwood J."/>
            <person name="Schmutz J."/>
            <person name="Clum A."/>
            <person name="Reid I.D."/>
            <person name="Moisan M.C."/>
            <person name="Butler G."/>
            <person name="Nguyen T.T.M."/>
            <person name="Dewar K."/>
            <person name="Conant G."/>
            <person name="Drula E."/>
            <person name="Henrissat B."/>
            <person name="Hansel C."/>
            <person name="Singer S."/>
            <person name="Hutchinson M.I."/>
            <person name="de Vries R.P."/>
            <person name="Natvig D.O."/>
            <person name="Powell A.J."/>
            <person name="Tsang A."/>
            <person name="Grigoriev I.V."/>
        </authorList>
    </citation>
    <scope>NUCLEOTIDE SEQUENCE [LARGE SCALE GENOMIC DNA]</scope>
    <source>
        <strain evidence="4 5">CBS 620.91</strain>
    </source>
</reference>
<evidence type="ECO:0000313" key="4">
    <source>
        <dbReference type="EMBL" id="KAL1842759.1"/>
    </source>
</evidence>
<evidence type="ECO:0000259" key="3">
    <source>
        <dbReference type="Pfam" id="PF01243"/>
    </source>
</evidence>
<proteinExistence type="predicted"/>
<feature type="region of interest" description="Disordered" evidence="1">
    <location>
        <begin position="191"/>
        <end position="220"/>
    </location>
</feature>
<dbReference type="Pfam" id="PF01243">
    <property type="entry name" value="PNPOx_N"/>
    <property type="match status" value="1"/>
</dbReference>
<feature type="compositionally biased region" description="Low complexity" evidence="1">
    <location>
        <begin position="108"/>
        <end position="121"/>
    </location>
</feature>
<dbReference type="InterPro" id="IPR052841">
    <property type="entry name" value="PMP_oxidase-like"/>
</dbReference>
<dbReference type="Proteomes" id="UP001583172">
    <property type="component" value="Unassembled WGS sequence"/>
</dbReference>
<feature type="region of interest" description="Disordered" evidence="1">
    <location>
        <begin position="101"/>
        <end position="125"/>
    </location>
</feature>